<feature type="compositionally biased region" description="Basic residues" evidence="1">
    <location>
        <begin position="1"/>
        <end position="12"/>
    </location>
</feature>
<sequence>MVVHGRSKRRRTGLASSTISTDDCMDGAVADATMDVNTTQDGLCKDVRISPDNRPAFAMIVDSTTSTTVGSSNNNNKASSLANRPPIKAGWYTGPSLSMDIVTDTVPPSTTMEHPTLDPTSMTTWMDMALHLTTTRHLVPNPKMNGNSLHRVIEKSFEGNFSNDAPLGKGIVVTKSVDSFPVCGSVVGWAAQNYTVPSNIQHVEVIHDVGMHNSEGVAVGEGVRVVYTASYTDRGSVLQQECFRLLNGKITMKVALDYASWVCSCMGMEVPSPPSTTLSDDVGMISH</sequence>
<feature type="region of interest" description="Disordered" evidence="1">
    <location>
        <begin position="1"/>
        <end position="20"/>
    </location>
</feature>
<dbReference type="AlphaFoldDB" id="A0AAD9DJ63"/>
<dbReference type="Proteomes" id="UP001224775">
    <property type="component" value="Unassembled WGS sequence"/>
</dbReference>
<keyword evidence="3" id="KW-1185">Reference proteome</keyword>
<evidence type="ECO:0000313" key="2">
    <source>
        <dbReference type="EMBL" id="KAK1747660.1"/>
    </source>
</evidence>
<reference evidence="2" key="1">
    <citation type="submission" date="2023-06" db="EMBL/GenBank/DDBJ databases">
        <title>Survivors Of The Sea: Transcriptome response of Skeletonema marinoi to long-term dormancy.</title>
        <authorList>
            <person name="Pinder M.I.M."/>
            <person name="Kourtchenko O."/>
            <person name="Robertson E.K."/>
            <person name="Larsson T."/>
            <person name="Maumus F."/>
            <person name="Osuna-Cruz C.M."/>
            <person name="Vancaester E."/>
            <person name="Stenow R."/>
            <person name="Vandepoele K."/>
            <person name="Ploug H."/>
            <person name="Bruchert V."/>
            <person name="Godhe A."/>
            <person name="Topel M."/>
        </authorList>
    </citation>
    <scope>NUCLEOTIDE SEQUENCE</scope>
    <source>
        <strain evidence="2">R05AC</strain>
    </source>
</reference>
<protein>
    <submittedName>
        <fullName evidence="2">Uncharacterized protein</fullName>
    </submittedName>
</protein>
<proteinExistence type="predicted"/>
<evidence type="ECO:0000256" key="1">
    <source>
        <dbReference type="SAM" id="MobiDB-lite"/>
    </source>
</evidence>
<evidence type="ECO:0000313" key="3">
    <source>
        <dbReference type="Proteomes" id="UP001224775"/>
    </source>
</evidence>
<organism evidence="2 3">
    <name type="scientific">Skeletonema marinoi</name>
    <dbReference type="NCBI Taxonomy" id="267567"/>
    <lineage>
        <taxon>Eukaryota</taxon>
        <taxon>Sar</taxon>
        <taxon>Stramenopiles</taxon>
        <taxon>Ochrophyta</taxon>
        <taxon>Bacillariophyta</taxon>
        <taxon>Coscinodiscophyceae</taxon>
        <taxon>Thalassiosirophycidae</taxon>
        <taxon>Thalassiosirales</taxon>
        <taxon>Skeletonemataceae</taxon>
        <taxon>Skeletonema</taxon>
        <taxon>Skeletonema marinoi-dohrnii complex</taxon>
    </lineage>
</organism>
<dbReference type="EMBL" id="JATAAI010000002">
    <property type="protein sequence ID" value="KAK1747660.1"/>
    <property type="molecule type" value="Genomic_DNA"/>
</dbReference>
<accession>A0AAD9DJ63</accession>
<name>A0AAD9DJ63_9STRA</name>
<gene>
    <name evidence="2" type="ORF">QTG54_001623</name>
</gene>
<comment type="caution">
    <text evidence="2">The sequence shown here is derived from an EMBL/GenBank/DDBJ whole genome shotgun (WGS) entry which is preliminary data.</text>
</comment>